<evidence type="ECO:0000256" key="4">
    <source>
        <dbReference type="ARBA" id="ARBA00023004"/>
    </source>
</evidence>
<dbReference type="GO" id="GO:0005829">
    <property type="term" value="C:cytosol"/>
    <property type="evidence" value="ECO:0007669"/>
    <property type="project" value="TreeGrafter"/>
</dbReference>
<keyword evidence="3" id="KW-0479">Metal-binding</keyword>
<evidence type="ECO:0000256" key="5">
    <source>
        <dbReference type="ARBA" id="ARBA00023014"/>
    </source>
</evidence>
<dbReference type="InterPro" id="IPR001041">
    <property type="entry name" value="2Fe-2S_ferredoxin-type"/>
</dbReference>
<accession>A0A1U9USF9</accession>
<dbReference type="GO" id="GO:0140647">
    <property type="term" value="P:P450-containing electron transport chain"/>
    <property type="evidence" value="ECO:0007669"/>
    <property type="project" value="InterPro"/>
</dbReference>
<dbReference type="GO" id="GO:0009055">
    <property type="term" value="F:electron transfer activity"/>
    <property type="evidence" value="ECO:0007669"/>
    <property type="project" value="TreeGrafter"/>
</dbReference>
<evidence type="ECO:0000313" key="8">
    <source>
        <dbReference type="EMBL" id="AQV95201.1"/>
    </source>
</evidence>
<dbReference type="PANTHER" id="PTHR23426:SF65">
    <property type="entry name" value="FERREDOXIN-2, MITOCHONDRIAL"/>
    <property type="match status" value="1"/>
</dbReference>
<dbReference type="PRINTS" id="PR00355">
    <property type="entry name" value="ADRENODOXIN"/>
</dbReference>
<dbReference type="RefSeq" id="WP_078197410.1">
    <property type="nucleotide sequence ID" value="NZ_CP017757.2"/>
</dbReference>
<name>A0A1U9USF9_CUPNE</name>
<dbReference type="CDD" id="cd00207">
    <property type="entry name" value="fer2"/>
    <property type="match status" value="1"/>
</dbReference>
<dbReference type="PROSITE" id="PS51085">
    <property type="entry name" value="2FE2S_FER_2"/>
    <property type="match status" value="1"/>
</dbReference>
<dbReference type="KEGG" id="cuh:BJN34_15080"/>
<dbReference type="EMBL" id="CP017757">
    <property type="protein sequence ID" value="AQV95201.1"/>
    <property type="molecule type" value="Genomic_DNA"/>
</dbReference>
<evidence type="ECO:0000256" key="2">
    <source>
        <dbReference type="ARBA" id="ARBA00022714"/>
    </source>
</evidence>
<keyword evidence="4" id="KW-0408">Iron</keyword>
<dbReference type="SUPFAM" id="SSF54292">
    <property type="entry name" value="2Fe-2S ferredoxin-like"/>
    <property type="match status" value="1"/>
</dbReference>
<organism evidence="8 9">
    <name type="scientific">Cupriavidus necator</name>
    <name type="common">Alcaligenes eutrophus</name>
    <name type="synonym">Ralstonia eutropha</name>
    <dbReference type="NCBI Taxonomy" id="106590"/>
    <lineage>
        <taxon>Bacteria</taxon>
        <taxon>Pseudomonadati</taxon>
        <taxon>Pseudomonadota</taxon>
        <taxon>Betaproteobacteria</taxon>
        <taxon>Burkholderiales</taxon>
        <taxon>Burkholderiaceae</taxon>
        <taxon>Cupriavidus</taxon>
    </lineage>
</organism>
<evidence type="ECO:0000256" key="1">
    <source>
        <dbReference type="ARBA" id="ARBA00010914"/>
    </source>
</evidence>
<comment type="similarity">
    <text evidence="1">Belongs to the adrenodoxin/putidaredoxin family.</text>
</comment>
<dbReference type="PROSITE" id="PS00814">
    <property type="entry name" value="ADX"/>
    <property type="match status" value="1"/>
</dbReference>
<dbReference type="Gene3D" id="3.10.20.30">
    <property type="match status" value="1"/>
</dbReference>
<dbReference type="InterPro" id="IPR036010">
    <property type="entry name" value="2Fe-2S_ferredoxin-like_sf"/>
</dbReference>
<keyword evidence="5" id="KW-0411">Iron-sulfur</keyword>
<dbReference type="GO" id="GO:0051537">
    <property type="term" value="F:2 iron, 2 sulfur cluster binding"/>
    <property type="evidence" value="ECO:0007669"/>
    <property type="project" value="UniProtKB-KW"/>
</dbReference>
<dbReference type="Pfam" id="PF00111">
    <property type="entry name" value="Fer2"/>
    <property type="match status" value="1"/>
</dbReference>
<dbReference type="AlphaFoldDB" id="A0A1U9USF9"/>
<dbReference type="InterPro" id="IPR012675">
    <property type="entry name" value="Beta-grasp_dom_sf"/>
</dbReference>
<feature type="domain" description="2Fe-2S ferredoxin-type" evidence="7">
    <location>
        <begin position="2"/>
        <end position="106"/>
    </location>
</feature>
<comment type="cofactor">
    <cofactor evidence="6">
        <name>[2Fe-2S] cluster</name>
        <dbReference type="ChEBI" id="CHEBI:190135"/>
    </cofactor>
</comment>
<dbReference type="PANTHER" id="PTHR23426">
    <property type="entry name" value="FERREDOXIN/ADRENODOXIN"/>
    <property type="match status" value="1"/>
</dbReference>
<evidence type="ECO:0000313" key="9">
    <source>
        <dbReference type="Proteomes" id="UP000189627"/>
    </source>
</evidence>
<keyword evidence="2" id="KW-0001">2Fe-2S</keyword>
<protein>
    <recommendedName>
        <fullName evidence="7">2Fe-2S ferredoxin-type domain-containing protein</fullName>
    </recommendedName>
</protein>
<dbReference type="Proteomes" id="UP000189627">
    <property type="component" value="Chromosome 1"/>
</dbReference>
<gene>
    <name evidence="8" type="ORF">BJN34_15080</name>
</gene>
<evidence type="ECO:0000259" key="7">
    <source>
        <dbReference type="PROSITE" id="PS51085"/>
    </source>
</evidence>
<dbReference type="OrthoDB" id="9799640at2"/>
<reference evidence="9" key="1">
    <citation type="submission" date="2017-02" db="EMBL/GenBank/DDBJ databases">
        <title>Complete genome sequence of Cupriavidus necator strain NH9, a 3-chlorobenzoate degrader.</title>
        <authorList>
            <person name="Moriuchi R."/>
            <person name="Dohra H."/>
            <person name="Ogawa N."/>
        </authorList>
    </citation>
    <scope>NUCLEOTIDE SEQUENCE [LARGE SCALE GENOMIC DNA]</scope>
    <source>
        <strain evidence="9">NH9</strain>
    </source>
</reference>
<evidence type="ECO:0000256" key="6">
    <source>
        <dbReference type="ARBA" id="ARBA00034078"/>
    </source>
</evidence>
<dbReference type="GO" id="GO:0046872">
    <property type="term" value="F:metal ion binding"/>
    <property type="evidence" value="ECO:0007669"/>
    <property type="project" value="UniProtKB-KW"/>
</dbReference>
<sequence>MISIFFIGPDEGERRVDAPVGLSVMEAAKAAGVRGVVAECGGSLSCATCHVYVDPACLHAMPPMSADEDAMLDAVASERRETSRLSCQLLVSENLDQVRFQLPETQT</sequence>
<dbReference type="InterPro" id="IPR018298">
    <property type="entry name" value="Adrenodoxin_Fe-S_BS"/>
</dbReference>
<evidence type="ECO:0000256" key="3">
    <source>
        <dbReference type="ARBA" id="ARBA00022723"/>
    </source>
</evidence>
<proteinExistence type="inferred from homology"/>
<dbReference type="InterPro" id="IPR001055">
    <property type="entry name" value="Adrenodoxin-like"/>
</dbReference>